<dbReference type="AlphaFoldDB" id="A0A809RUJ4"/>
<evidence type="ECO:0008006" key="4">
    <source>
        <dbReference type="Google" id="ProtNLM"/>
    </source>
</evidence>
<dbReference type="SUPFAM" id="SSF82171">
    <property type="entry name" value="DPP6 N-terminal domain-like"/>
    <property type="match status" value="1"/>
</dbReference>
<dbReference type="InterPro" id="IPR011042">
    <property type="entry name" value="6-blade_b-propeller_TolB-like"/>
</dbReference>
<evidence type="ECO:0000256" key="1">
    <source>
        <dbReference type="SAM" id="MobiDB-lite"/>
    </source>
</evidence>
<organism evidence="2 3">
    <name type="scientific">Candidatus Nitrosymbiomonas proteolyticus</name>
    <dbReference type="NCBI Taxonomy" id="2608984"/>
    <lineage>
        <taxon>Bacteria</taxon>
        <taxon>Bacillati</taxon>
        <taxon>Armatimonadota</taxon>
        <taxon>Armatimonadota incertae sedis</taxon>
        <taxon>Candidatus Nitrosymbiomonas</taxon>
    </lineage>
</organism>
<feature type="region of interest" description="Disordered" evidence="1">
    <location>
        <begin position="382"/>
        <end position="411"/>
    </location>
</feature>
<dbReference type="Proteomes" id="UP000662873">
    <property type="component" value="Chromosome"/>
</dbReference>
<evidence type="ECO:0000313" key="3">
    <source>
        <dbReference type="Proteomes" id="UP000662873"/>
    </source>
</evidence>
<dbReference type="Gene3D" id="2.120.10.30">
    <property type="entry name" value="TolB, C-terminal domain"/>
    <property type="match status" value="2"/>
</dbReference>
<name>A0A809RUJ4_9BACT</name>
<feature type="compositionally biased region" description="Basic and acidic residues" evidence="1">
    <location>
        <begin position="382"/>
        <end position="394"/>
    </location>
</feature>
<dbReference type="InterPro" id="IPR011659">
    <property type="entry name" value="WD40"/>
</dbReference>
<gene>
    <name evidence="2" type="ORF">NPRO_10570</name>
</gene>
<evidence type="ECO:0000313" key="2">
    <source>
        <dbReference type="EMBL" id="BBO23462.1"/>
    </source>
</evidence>
<proteinExistence type="predicted"/>
<accession>A0A809RUJ4</accession>
<protein>
    <recommendedName>
        <fullName evidence="4">Translocation protein TolB</fullName>
    </recommendedName>
</protein>
<dbReference type="EMBL" id="AP021858">
    <property type="protein sequence ID" value="BBO23462.1"/>
    <property type="molecule type" value="Genomic_DNA"/>
</dbReference>
<dbReference type="Pfam" id="PF07676">
    <property type="entry name" value="PD40"/>
    <property type="match status" value="2"/>
</dbReference>
<reference evidence="2" key="1">
    <citation type="journal article" name="DNA Res.">
        <title>The physiological potential of anammox bacteria as revealed by their core genome structure.</title>
        <authorList>
            <person name="Okubo T."/>
            <person name="Toyoda A."/>
            <person name="Fukuhara K."/>
            <person name="Uchiyama I."/>
            <person name="Harigaya Y."/>
            <person name="Kuroiwa M."/>
            <person name="Suzuki T."/>
            <person name="Murakami Y."/>
            <person name="Suwa Y."/>
            <person name="Takami H."/>
        </authorList>
    </citation>
    <scope>NUCLEOTIDE SEQUENCE</scope>
    <source>
        <strain evidence="2">317325-2</strain>
    </source>
</reference>
<sequence>MLVRFAVGLFVLAGLLFAYQGVRSCGHDVDLPVSVDTTGHVAAIEYLDEGSRVVVFTPDGEVRPAPGYEEGMTDKDPAWTPDGNRLYFISDREERSFHAYRWNLGSDRVDRRSTGSRSLSQIHFPPESASNANKFALVIAGGYVLQFDPKVGAIQQVMPPVPSQRTGEGEGVGNQFEAFYQQLGAKSFREALWPVGKTGIAAVARREDGYEMLLCQSLIDDSPPSAVGVGDRVYFDVSPLDNTVFYSVVGFTFPDPSAAPDEYKKDGRLVIPFRHVVGMFQIEGGKVQNHQLVTLSESDDVAFTNVKVSPDGLSLLMIVGKYDDSRNVTPEQLVVVPATTGGVQGATVVLAGPIYQATWGPDSSTIYFIRQGEDGKGSLWRIRKDGSGETDLSKGRGNFGNPIPSPQSPRE</sequence>
<dbReference type="KEGG" id="npy:NPRO_10570"/>